<dbReference type="Proteomes" id="UP000307756">
    <property type="component" value="Unassembled WGS sequence"/>
</dbReference>
<protein>
    <submittedName>
        <fullName evidence="1">Uncharacterized protein</fullName>
    </submittedName>
</protein>
<evidence type="ECO:0000313" key="1">
    <source>
        <dbReference type="EMBL" id="TKC15665.1"/>
    </source>
</evidence>
<name>A0A4U1D040_9BACI</name>
<gene>
    <name evidence="1" type="ORF">FA727_16190</name>
</gene>
<organism evidence="1 2">
    <name type="scientific">Robertmurraya kyonggiensis</name>
    <dbReference type="NCBI Taxonomy" id="1037680"/>
    <lineage>
        <taxon>Bacteria</taxon>
        <taxon>Bacillati</taxon>
        <taxon>Bacillota</taxon>
        <taxon>Bacilli</taxon>
        <taxon>Bacillales</taxon>
        <taxon>Bacillaceae</taxon>
        <taxon>Robertmurraya</taxon>
    </lineage>
</organism>
<evidence type="ECO:0000313" key="2">
    <source>
        <dbReference type="Proteomes" id="UP000307756"/>
    </source>
</evidence>
<comment type="caution">
    <text evidence="1">The sequence shown here is derived from an EMBL/GenBank/DDBJ whole genome shotgun (WGS) entry which is preliminary data.</text>
</comment>
<sequence>MEILLEIHLTTFTPVGPNRGMRRGLFKVNDRDYNKDPLFTASVEAYKFIEQIHRDAKYMGLNIDKVLWEDEDITEEVKKIRPIIPEDNLPF</sequence>
<proteinExistence type="predicted"/>
<dbReference type="AlphaFoldDB" id="A0A4U1D040"/>
<reference evidence="1 2" key="1">
    <citation type="journal article" date="2011" name="J. Microbiol.">
        <title>Bacillus kyonggiensis sp. nov., isolated from soil of a lettuce field.</title>
        <authorList>
            <person name="Dong K."/>
            <person name="Lee S."/>
        </authorList>
    </citation>
    <scope>NUCLEOTIDE SEQUENCE [LARGE SCALE GENOMIC DNA]</scope>
    <source>
        <strain evidence="1 2">NB22</strain>
    </source>
</reference>
<keyword evidence="2" id="KW-1185">Reference proteome</keyword>
<dbReference type="RefSeq" id="WP_136832592.1">
    <property type="nucleotide sequence ID" value="NZ_SWBM01000004.1"/>
</dbReference>
<dbReference type="EMBL" id="SWBM01000004">
    <property type="protein sequence ID" value="TKC15665.1"/>
    <property type="molecule type" value="Genomic_DNA"/>
</dbReference>
<accession>A0A4U1D040</accession>
<dbReference type="OrthoDB" id="2906813at2"/>